<name>A0ABU0R8S6_9MICO</name>
<dbReference type="InterPro" id="IPR010982">
    <property type="entry name" value="Lambda_DNA-bd_dom_sf"/>
</dbReference>
<sequence length="82" mass="9166">MNDRDDALERAYAVQIQAELIDRGSNVKALAAELGIAYSALRNYLFLGPVRRSMSLDTLIDVCRVLGISLATLDERARQRLE</sequence>
<keyword evidence="2" id="KW-0238">DNA-binding</keyword>
<dbReference type="GO" id="GO:0003677">
    <property type="term" value="F:DNA binding"/>
    <property type="evidence" value="ECO:0007669"/>
    <property type="project" value="UniProtKB-KW"/>
</dbReference>
<evidence type="ECO:0000313" key="3">
    <source>
        <dbReference type="Proteomes" id="UP001239083"/>
    </source>
</evidence>
<proteinExistence type="predicted"/>
<evidence type="ECO:0000259" key="1">
    <source>
        <dbReference type="Pfam" id="PF13443"/>
    </source>
</evidence>
<dbReference type="Gene3D" id="1.10.260.40">
    <property type="entry name" value="lambda repressor-like DNA-binding domains"/>
    <property type="match status" value="1"/>
</dbReference>
<evidence type="ECO:0000313" key="2">
    <source>
        <dbReference type="EMBL" id="MDQ0894470.1"/>
    </source>
</evidence>
<accession>A0ABU0R8S6</accession>
<dbReference type="Proteomes" id="UP001239083">
    <property type="component" value="Unassembled WGS sequence"/>
</dbReference>
<dbReference type="RefSeq" id="WP_307041736.1">
    <property type="nucleotide sequence ID" value="NZ_JAUSYY010000001.1"/>
</dbReference>
<feature type="domain" description="HTH cro/C1-type" evidence="1">
    <location>
        <begin position="17"/>
        <end position="73"/>
    </location>
</feature>
<organism evidence="2 3">
    <name type="scientific">Agromyces ramosus</name>
    <dbReference type="NCBI Taxonomy" id="33879"/>
    <lineage>
        <taxon>Bacteria</taxon>
        <taxon>Bacillati</taxon>
        <taxon>Actinomycetota</taxon>
        <taxon>Actinomycetes</taxon>
        <taxon>Micrococcales</taxon>
        <taxon>Microbacteriaceae</taxon>
        <taxon>Agromyces</taxon>
    </lineage>
</organism>
<reference evidence="2 3" key="1">
    <citation type="submission" date="2023-07" db="EMBL/GenBank/DDBJ databases">
        <title>Comparative genomics of wheat-associated soil bacteria to identify genetic determinants of phenazine resistance.</title>
        <authorList>
            <person name="Mouncey N."/>
        </authorList>
    </citation>
    <scope>NUCLEOTIDE SEQUENCE [LARGE SCALE GENOMIC DNA]</scope>
    <source>
        <strain evidence="2 3">V3I3</strain>
    </source>
</reference>
<protein>
    <submittedName>
        <fullName evidence="2">DNA-binding Xre family transcriptional regulator</fullName>
    </submittedName>
</protein>
<dbReference type="SUPFAM" id="SSF47413">
    <property type="entry name" value="lambda repressor-like DNA-binding domains"/>
    <property type="match status" value="1"/>
</dbReference>
<gene>
    <name evidence="2" type="ORF">QFZ26_002025</name>
</gene>
<dbReference type="Pfam" id="PF13443">
    <property type="entry name" value="HTH_26"/>
    <property type="match status" value="1"/>
</dbReference>
<dbReference type="EMBL" id="JAUSYY010000001">
    <property type="protein sequence ID" value="MDQ0894470.1"/>
    <property type="molecule type" value="Genomic_DNA"/>
</dbReference>
<dbReference type="CDD" id="cd00093">
    <property type="entry name" value="HTH_XRE"/>
    <property type="match status" value="1"/>
</dbReference>
<keyword evidence="3" id="KW-1185">Reference proteome</keyword>
<dbReference type="InterPro" id="IPR001387">
    <property type="entry name" value="Cro/C1-type_HTH"/>
</dbReference>
<comment type="caution">
    <text evidence="2">The sequence shown here is derived from an EMBL/GenBank/DDBJ whole genome shotgun (WGS) entry which is preliminary data.</text>
</comment>